<feature type="domain" description="Cullin neddylation" evidence="1">
    <location>
        <begin position="83"/>
        <end position="148"/>
    </location>
</feature>
<evidence type="ECO:0000313" key="3">
    <source>
        <dbReference type="Proteomes" id="UP000014680"/>
    </source>
</evidence>
<dbReference type="OrthoDB" id="27073at2759"/>
<reference evidence="2 3" key="1">
    <citation type="submission" date="2012-10" db="EMBL/GenBank/DDBJ databases">
        <authorList>
            <person name="Zafar N."/>
            <person name="Inman J."/>
            <person name="Hall N."/>
            <person name="Lorenzi H."/>
            <person name="Caler E."/>
        </authorList>
    </citation>
    <scope>NUCLEOTIDE SEQUENCE [LARGE SCALE GENOMIC DNA]</scope>
    <source>
        <strain evidence="2 3">IP1</strain>
    </source>
</reference>
<dbReference type="Proteomes" id="UP000014680">
    <property type="component" value="Unassembled WGS sequence"/>
</dbReference>
<dbReference type="PANTHER" id="PTHR11932">
    <property type="entry name" value="CULLIN"/>
    <property type="match status" value="1"/>
</dbReference>
<dbReference type="Gene3D" id="1.10.10.10">
    <property type="entry name" value="Winged helix-like DNA-binding domain superfamily/Winged helix DNA-binding domain"/>
    <property type="match status" value="1"/>
</dbReference>
<dbReference type="KEGG" id="eiv:EIN_225860"/>
<keyword evidence="3" id="KW-1185">Reference proteome</keyword>
<dbReference type="EMBL" id="KB206756">
    <property type="protein sequence ID" value="ELP88243.1"/>
    <property type="molecule type" value="Genomic_DNA"/>
</dbReference>
<gene>
    <name evidence="2" type="ORF">EIN_225860</name>
</gene>
<dbReference type="InterPro" id="IPR019559">
    <property type="entry name" value="Cullin_neddylation_domain"/>
</dbReference>
<protein>
    <submittedName>
        <fullName evidence="2">Cullin family protein</fullName>
    </submittedName>
</protein>
<sequence length="154" mass="18067">QELKKIFEGDEDMIDVQMKSMMGKEQFVIVKNEKGENKKLEDVKDTDVLRINDKYVVKKSKVKINSFQTKETNKEKDTVGEKIVQDRQTRIDALIVRIMKKEKKMTVDDLIKVVINDLDFKPKRDDVKARIDVVIEKEYVEKDTADENILNYLA</sequence>
<evidence type="ECO:0000313" key="2">
    <source>
        <dbReference type="EMBL" id="ELP88243.1"/>
    </source>
</evidence>
<feature type="non-terminal residue" evidence="2">
    <location>
        <position position="1"/>
    </location>
</feature>
<dbReference type="Pfam" id="PF10557">
    <property type="entry name" value="Cullin_Nedd8"/>
    <property type="match status" value="1"/>
</dbReference>
<dbReference type="RefSeq" id="XP_004255014.1">
    <property type="nucleotide sequence ID" value="XM_004254966.1"/>
</dbReference>
<dbReference type="OMA" id="DMIDVQM"/>
<dbReference type="InterPro" id="IPR036388">
    <property type="entry name" value="WH-like_DNA-bd_sf"/>
</dbReference>
<dbReference type="GeneID" id="14887271"/>
<dbReference type="InterPro" id="IPR045093">
    <property type="entry name" value="Cullin"/>
</dbReference>
<evidence type="ECO:0000259" key="1">
    <source>
        <dbReference type="SMART" id="SM00884"/>
    </source>
</evidence>
<dbReference type="InterPro" id="IPR036390">
    <property type="entry name" value="WH_DNA-bd_sf"/>
</dbReference>
<dbReference type="SMART" id="SM00884">
    <property type="entry name" value="Cullin_Nedd8"/>
    <property type="match status" value="1"/>
</dbReference>
<proteinExistence type="predicted"/>
<organism evidence="2 3">
    <name type="scientific">Entamoeba invadens IP1</name>
    <dbReference type="NCBI Taxonomy" id="370355"/>
    <lineage>
        <taxon>Eukaryota</taxon>
        <taxon>Amoebozoa</taxon>
        <taxon>Evosea</taxon>
        <taxon>Archamoebae</taxon>
        <taxon>Mastigamoebida</taxon>
        <taxon>Entamoebidae</taxon>
        <taxon>Entamoeba</taxon>
    </lineage>
</organism>
<dbReference type="AlphaFoldDB" id="A0A0A1U8D5"/>
<dbReference type="VEuPathDB" id="AmoebaDB:EIN_225860"/>
<dbReference type="SUPFAM" id="SSF46785">
    <property type="entry name" value="Winged helix' DNA-binding domain"/>
    <property type="match status" value="1"/>
</dbReference>
<accession>A0A0A1U8D5</accession>
<name>A0A0A1U8D5_ENTIV</name>